<organism evidence="2 3">
    <name type="scientific">Trichobilharzia regenti</name>
    <name type="common">Nasal bird schistosome</name>
    <dbReference type="NCBI Taxonomy" id="157069"/>
    <lineage>
        <taxon>Eukaryota</taxon>
        <taxon>Metazoa</taxon>
        <taxon>Spiralia</taxon>
        <taxon>Lophotrochozoa</taxon>
        <taxon>Platyhelminthes</taxon>
        <taxon>Trematoda</taxon>
        <taxon>Digenea</taxon>
        <taxon>Strigeidida</taxon>
        <taxon>Schistosomatoidea</taxon>
        <taxon>Schistosomatidae</taxon>
        <taxon>Trichobilharzia</taxon>
    </lineage>
</organism>
<evidence type="ECO:0000313" key="2">
    <source>
        <dbReference type="Proteomes" id="UP000050795"/>
    </source>
</evidence>
<feature type="compositionally biased region" description="Low complexity" evidence="1">
    <location>
        <begin position="207"/>
        <end position="227"/>
    </location>
</feature>
<protein>
    <submittedName>
        <fullName evidence="3">Suppressor protein SRP40-like</fullName>
    </submittedName>
</protein>
<name>A0A183W9I3_TRIRE</name>
<evidence type="ECO:0000256" key="1">
    <source>
        <dbReference type="SAM" id="MobiDB-lite"/>
    </source>
</evidence>
<accession>A0A183W9I3</accession>
<evidence type="ECO:0000313" key="3">
    <source>
        <dbReference type="WBParaSite" id="TREG1_55890.1"/>
    </source>
</evidence>
<proteinExistence type="predicted"/>
<dbReference type="WBParaSite" id="TREG1_55890.1">
    <property type="protein sequence ID" value="TREG1_55890.1"/>
    <property type="gene ID" value="TREG1_55890"/>
</dbReference>
<feature type="region of interest" description="Disordered" evidence="1">
    <location>
        <begin position="207"/>
        <end position="231"/>
    </location>
</feature>
<dbReference type="Proteomes" id="UP000050795">
    <property type="component" value="Unassembled WGS sequence"/>
</dbReference>
<dbReference type="AlphaFoldDB" id="A0A183W9I3"/>
<reference evidence="3" key="2">
    <citation type="submission" date="2023-11" db="UniProtKB">
        <authorList>
            <consortium name="WormBaseParasite"/>
        </authorList>
    </citation>
    <scope>IDENTIFICATION</scope>
</reference>
<reference evidence="2" key="1">
    <citation type="submission" date="2022-06" db="EMBL/GenBank/DDBJ databases">
        <authorList>
            <person name="Berger JAMES D."/>
            <person name="Berger JAMES D."/>
        </authorList>
    </citation>
    <scope>NUCLEOTIDE SEQUENCE [LARGE SCALE GENOMIC DNA]</scope>
</reference>
<dbReference type="OrthoDB" id="10443673at2759"/>
<sequence length="296" mass="33107">MSSGGNSGIRKIRNTSVTVDEENKENLEENLQVTPINTWKNVSSTPRKTERIRRLVSKYNNDFIFDDHIIKIITSNSPSESSPKSNVKMINVHQLMETTRAIGEQLVESRGQINSSSINELSSLLQLSVNDNCQPLRKKLEKGKINDQIEDSSKYSLPNQSVVQKASTSTALSDVNPPYNDKNNVIRTNWYSKRNAYLTLLSEIQNSSSDSSTTTYPSSSSSSSSLSAHNSLDRCVQNNTSSTNKVHKVSKNVLTAQDKALHKLQPNIMGYRWNSKEEAYGASSSEREVETLLSWK</sequence>
<keyword evidence="2" id="KW-1185">Reference proteome</keyword>